<keyword evidence="4 8" id="KW-0812">Transmembrane</keyword>
<dbReference type="NCBIfam" id="TIGR02602">
    <property type="entry name" value="8TM_EpsH"/>
    <property type="match status" value="1"/>
</dbReference>
<feature type="transmembrane region" description="Helical" evidence="8">
    <location>
        <begin position="45"/>
        <end position="63"/>
    </location>
</feature>
<dbReference type="InterPro" id="IPR014263">
    <property type="entry name" value="Methanolan_biosynth_EpsI"/>
</dbReference>
<proteinExistence type="predicted"/>
<keyword evidence="5 10" id="KW-0378">Hydrolase</keyword>
<keyword evidence="3" id="KW-0645">Protease</keyword>
<keyword evidence="6 8" id="KW-1133">Transmembrane helix</keyword>
<evidence type="ECO:0000256" key="6">
    <source>
        <dbReference type="ARBA" id="ARBA00022989"/>
    </source>
</evidence>
<dbReference type="InterPro" id="IPR013426">
    <property type="entry name" value="EpsH-like"/>
</dbReference>
<dbReference type="InterPro" id="IPR026392">
    <property type="entry name" value="Exo/Archaeosortase_dom"/>
</dbReference>
<dbReference type="EMBL" id="CP136865">
    <property type="protein sequence ID" value="WOJ98300.1"/>
    <property type="molecule type" value="Genomic_DNA"/>
</dbReference>
<keyword evidence="11" id="KW-1185">Reference proteome</keyword>
<name>A0ABZ0IGV5_9GAMM</name>
<evidence type="ECO:0000313" key="11">
    <source>
        <dbReference type="Proteomes" id="UP001626549"/>
    </source>
</evidence>
<feature type="transmembrane region" description="Helical" evidence="8">
    <location>
        <begin position="213"/>
        <end position="233"/>
    </location>
</feature>
<feature type="transmembrane region" description="Helical" evidence="8">
    <location>
        <begin position="12"/>
        <end position="33"/>
    </location>
</feature>
<sequence length="515" mass="57110">MLHRFVTQWRASPPLTPLLVILLGVPGVFYHTTASMIEVWRSNETYTHGFLILPITVWLLWDARHRIATIPLRPDVWAATILLPALMVWLISSLIDVAVVAQFAMITIMQISVWLLLGRALASAIAFPLLYLFFAVPIGQSLIPPMMEFTADFTVYMVQVSGIPVFRDGLLFQLPSGNWSVVEECSGVRYLIASAALGTIYAYLNYQSTRKRLLFVLAALIVPILANGLRAYGIVMIGHFSGMQYAVGADHLLYGWVFFGLVIFVMFWLGGHWSETQEKPLDTYTSPTSSVATYERKDTAVAALLLSIYLVINLACDQLQSSTATQRQNISISIPKELNGFQRTTISSQSPSAEKLGEWAPSINNPDLYLTAKYSNGTASVVLHFAYFKTQRSGAEAVSSLNRLVDPYGSAWKLASSRGGSSLTRPLKESEVTYGNQKRLVWSGYGMGDRLVASPYVAKILQARNLLFGHHQAAYLTLSTPFDAPIGELRMRLQSIAAPLWPQLSKEMLSLAQED</sequence>
<protein>
    <submittedName>
        <fullName evidence="10">Exosortase A</fullName>
        <ecNumber evidence="10">3.4.22.-</ecNumber>
    </submittedName>
</protein>
<dbReference type="NCBIfam" id="TIGR03109">
    <property type="entry name" value="exosort_XrtA"/>
    <property type="match status" value="1"/>
</dbReference>
<dbReference type="NCBIfam" id="TIGR04178">
    <property type="entry name" value="exo_archaeo"/>
    <property type="match status" value="1"/>
</dbReference>
<evidence type="ECO:0000256" key="8">
    <source>
        <dbReference type="SAM" id="Phobius"/>
    </source>
</evidence>
<dbReference type="GO" id="GO:0016787">
    <property type="term" value="F:hydrolase activity"/>
    <property type="evidence" value="ECO:0007669"/>
    <property type="project" value="UniProtKB-KW"/>
</dbReference>
<reference evidence="10 11" key="1">
    <citation type="submission" date="2023-10" db="EMBL/GenBank/DDBJ databases">
        <title>Two novel species belonging to the OM43/NOR5 clade.</title>
        <authorList>
            <person name="Park M."/>
        </authorList>
    </citation>
    <scope>NUCLEOTIDE SEQUENCE [LARGE SCALE GENOMIC DNA]</scope>
    <source>
        <strain evidence="10 11">IMCC45268</strain>
    </source>
</reference>
<feature type="transmembrane region" description="Helical" evidence="8">
    <location>
        <begin position="75"/>
        <end position="91"/>
    </location>
</feature>
<dbReference type="Pfam" id="PF09721">
    <property type="entry name" value="Exosortase_EpsH"/>
    <property type="match status" value="1"/>
</dbReference>
<feature type="transmembrane region" description="Helical" evidence="8">
    <location>
        <begin position="124"/>
        <end position="143"/>
    </location>
</feature>
<organism evidence="10 11">
    <name type="scientific">Congregibacter brevis</name>
    <dbReference type="NCBI Taxonomy" id="3081201"/>
    <lineage>
        <taxon>Bacteria</taxon>
        <taxon>Pseudomonadati</taxon>
        <taxon>Pseudomonadota</taxon>
        <taxon>Gammaproteobacteria</taxon>
        <taxon>Cellvibrionales</taxon>
        <taxon>Halieaceae</taxon>
        <taxon>Congregibacter</taxon>
    </lineage>
</organism>
<accession>A0ABZ0IGV5</accession>
<dbReference type="Pfam" id="PF11984">
    <property type="entry name" value="DUF3485"/>
    <property type="match status" value="1"/>
</dbReference>
<feature type="transmembrane region" description="Helical" evidence="8">
    <location>
        <begin position="253"/>
        <end position="271"/>
    </location>
</feature>
<dbReference type="InterPro" id="IPR017540">
    <property type="entry name" value="Exosortase-1"/>
</dbReference>
<dbReference type="EC" id="3.4.22.-" evidence="10"/>
<evidence type="ECO:0000259" key="9">
    <source>
        <dbReference type="Pfam" id="PF11984"/>
    </source>
</evidence>
<evidence type="ECO:0000256" key="5">
    <source>
        <dbReference type="ARBA" id="ARBA00022801"/>
    </source>
</evidence>
<dbReference type="NCBIfam" id="TIGR02914">
    <property type="entry name" value="EpsI_fam"/>
    <property type="match status" value="1"/>
</dbReference>
<feature type="transmembrane region" description="Helical" evidence="8">
    <location>
        <begin position="188"/>
        <end position="206"/>
    </location>
</feature>
<evidence type="ECO:0000256" key="4">
    <source>
        <dbReference type="ARBA" id="ARBA00022692"/>
    </source>
</evidence>
<evidence type="ECO:0000256" key="7">
    <source>
        <dbReference type="ARBA" id="ARBA00023136"/>
    </source>
</evidence>
<evidence type="ECO:0000256" key="3">
    <source>
        <dbReference type="ARBA" id="ARBA00022670"/>
    </source>
</evidence>
<evidence type="ECO:0000256" key="2">
    <source>
        <dbReference type="ARBA" id="ARBA00022475"/>
    </source>
</evidence>
<dbReference type="Proteomes" id="UP001626549">
    <property type="component" value="Chromosome"/>
</dbReference>
<keyword evidence="2" id="KW-1003">Cell membrane</keyword>
<feature type="domain" description="Methanolan biosynthesis EpsI" evidence="9">
    <location>
        <begin position="306"/>
        <end position="505"/>
    </location>
</feature>
<gene>
    <name evidence="10" type="primary">xrtA</name>
    <name evidence="10" type="ORF">R0137_06945</name>
</gene>
<evidence type="ECO:0000313" key="10">
    <source>
        <dbReference type="EMBL" id="WOJ98300.1"/>
    </source>
</evidence>
<comment type="subcellular location">
    <subcellularLocation>
        <location evidence="1">Cell membrane</location>
        <topology evidence="1">Multi-pass membrane protein</topology>
    </subcellularLocation>
</comment>
<dbReference type="InterPro" id="IPR019127">
    <property type="entry name" value="Exosortase"/>
</dbReference>
<dbReference type="RefSeq" id="WP_407329611.1">
    <property type="nucleotide sequence ID" value="NZ_CP136865.1"/>
</dbReference>
<evidence type="ECO:0000256" key="1">
    <source>
        <dbReference type="ARBA" id="ARBA00004651"/>
    </source>
</evidence>
<keyword evidence="7 8" id="KW-0472">Membrane</keyword>